<organism evidence="2 4">
    <name type="scientific">Prevotella intermedia</name>
    <dbReference type="NCBI Taxonomy" id="28131"/>
    <lineage>
        <taxon>Bacteria</taxon>
        <taxon>Pseudomonadati</taxon>
        <taxon>Bacteroidota</taxon>
        <taxon>Bacteroidia</taxon>
        <taxon>Bacteroidales</taxon>
        <taxon>Prevotellaceae</taxon>
        <taxon>Prevotella</taxon>
    </lineage>
</organism>
<reference evidence="2 4" key="1">
    <citation type="submission" date="2017-11" db="EMBL/GenBank/DDBJ databases">
        <title>Genome sequencing of Prevotella intermedia KCOM 2069.</title>
        <authorList>
            <person name="Kook J.-K."/>
            <person name="Park S.-N."/>
            <person name="Lim Y.K."/>
        </authorList>
    </citation>
    <scope>NUCLEOTIDE SEQUENCE [LARGE SCALE GENOMIC DNA]</scope>
    <source>
        <strain evidence="2 4">KCOM 2069</strain>
    </source>
</reference>
<dbReference type="Proteomes" id="UP000230500">
    <property type="component" value="Unassembled WGS sequence"/>
</dbReference>
<evidence type="ECO:0000313" key="2">
    <source>
        <dbReference type="EMBL" id="PIN29478.1"/>
    </source>
</evidence>
<name>A0A246EXE0_PREIN</name>
<sequence>MTKVNILYGSDLQKQLEPLYGLKSEIASLKEEVSKTTLPKFFTIAQVCEILKISRSTTNRMIKNGDLKVKKAYRRVLIPEESINEFIKKSDLNI</sequence>
<dbReference type="InterPro" id="IPR041657">
    <property type="entry name" value="HTH_17"/>
</dbReference>
<dbReference type="RefSeq" id="WP_088438926.1">
    <property type="nucleotide sequence ID" value="NZ_CP024725.1"/>
</dbReference>
<dbReference type="AlphaFoldDB" id="A0A246EXE0"/>
<comment type="caution">
    <text evidence="2">The sequence shown here is derived from an EMBL/GenBank/DDBJ whole genome shotgun (WGS) entry which is preliminary data.</text>
</comment>
<dbReference type="Pfam" id="PF12728">
    <property type="entry name" value="HTH_17"/>
    <property type="match status" value="1"/>
</dbReference>
<dbReference type="EMBL" id="PESN01000001">
    <property type="protein sequence ID" value="PIN29478.1"/>
    <property type="molecule type" value="Genomic_DNA"/>
</dbReference>
<accession>A0A246EXE0</accession>
<dbReference type="EMBL" id="PENH01000003">
    <property type="protein sequence ID" value="PJI23926.1"/>
    <property type="molecule type" value="Genomic_DNA"/>
</dbReference>
<feature type="domain" description="Helix-turn-helix" evidence="1">
    <location>
        <begin position="41"/>
        <end position="89"/>
    </location>
</feature>
<evidence type="ECO:0000313" key="4">
    <source>
        <dbReference type="Proteomes" id="UP000230500"/>
    </source>
</evidence>
<dbReference type="InterPro" id="IPR010093">
    <property type="entry name" value="SinI_DNA-bd"/>
</dbReference>
<proteinExistence type="predicted"/>
<evidence type="ECO:0000259" key="1">
    <source>
        <dbReference type="Pfam" id="PF12728"/>
    </source>
</evidence>
<dbReference type="GO" id="GO:0003677">
    <property type="term" value="F:DNA binding"/>
    <property type="evidence" value="ECO:0007669"/>
    <property type="project" value="UniProtKB-KW"/>
</dbReference>
<evidence type="ECO:0000313" key="5">
    <source>
        <dbReference type="Proteomes" id="UP000231201"/>
    </source>
</evidence>
<keyword evidence="2" id="KW-0238">DNA-binding</keyword>
<gene>
    <name evidence="3" type="ORF">CTM59_10760</name>
    <name evidence="2" type="ORF">CUC04_07670</name>
</gene>
<evidence type="ECO:0000313" key="3">
    <source>
        <dbReference type="EMBL" id="PJI23926.1"/>
    </source>
</evidence>
<dbReference type="NCBIfam" id="TIGR01764">
    <property type="entry name" value="excise"/>
    <property type="match status" value="1"/>
</dbReference>
<dbReference type="Proteomes" id="UP000231201">
    <property type="component" value="Unassembled WGS sequence"/>
</dbReference>
<protein>
    <submittedName>
        <fullName evidence="2">DNA-binding protein</fullName>
    </submittedName>
</protein>
<reference evidence="3 5" key="2">
    <citation type="submission" date="2017-11" db="EMBL/GenBank/DDBJ databases">
        <title>Genome sequencing of Prevotella intermedia KCOM 2833.</title>
        <authorList>
            <person name="Kook J.-K."/>
            <person name="Park S.-N."/>
            <person name="Lim Y.K."/>
        </authorList>
    </citation>
    <scope>NUCLEOTIDE SEQUENCE [LARGE SCALE GENOMIC DNA]</scope>
    <source>
        <strain evidence="3 5">KCOM 2833</strain>
    </source>
</reference>